<dbReference type="EMBL" id="LS992241">
    <property type="protein sequence ID" value="SYX83017.1"/>
    <property type="molecule type" value="Genomic_DNA"/>
</dbReference>
<dbReference type="PROSITE" id="PS51186">
    <property type="entry name" value="GNAT"/>
    <property type="match status" value="1"/>
</dbReference>
<protein>
    <submittedName>
        <fullName evidence="2">GCN5 family acetyltransferase</fullName>
    </submittedName>
</protein>
<dbReference type="AlphaFoldDB" id="A0A383R789"/>
<dbReference type="SUPFAM" id="SSF55729">
    <property type="entry name" value="Acyl-CoA N-acyltransferases (Nat)"/>
    <property type="match status" value="1"/>
</dbReference>
<evidence type="ECO:0000259" key="1">
    <source>
        <dbReference type="PROSITE" id="PS51186"/>
    </source>
</evidence>
<organism evidence="2 3">
    <name type="scientific">Paenibacillus alvei</name>
    <name type="common">Bacillus alvei</name>
    <dbReference type="NCBI Taxonomy" id="44250"/>
    <lineage>
        <taxon>Bacteria</taxon>
        <taxon>Bacillati</taxon>
        <taxon>Bacillota</taxon>
        <taxon>Bacilli</taxon>
        <taxon>Bacillales</taxon>
        <taxon>Paenibacillaceae</taxon>
        <taxon>Paenibacillus</taxon>
    </lineage>
</organism>
<proteinExistence type="predicted"/>
<dbReference type="Pfam" id="PF13673">
    <property type="entry name" value="Acetyltransf_10"/>
    <property type="match status" value="1"/>
</dbReference>
<evidence type="ECO:0000313" key="3">
    <source>
        <dbReference type="Proteomes" id="UP000304148"/>
    </source>
</evidence>
<dbReference type="PANTHER" id="PTHR43233">
    <property type="entry name" value="FAMILY N-ACETYLTRANSFERASE, PUTATIVE (AFU_ORTHOLOGUE AFUA_6G03350)-RELATED"/>
    <property type="match status" value="1"/>
</dbReference>
<name>A0A383R789_PAEAL</name>
<accession>A0A383R789</accession>
<evidence type="ECO:0000313" key="2">
    <source>
        <dbReference type="EMBL" id="SYX83017.1"/>
    </source>
</evidence>
<dbReference type="InterPro" id="IPR053144">
    <property type="entry name" value="Acetyltransferase_Butenolide"/>
</dbReference>
<dbReference type="InterPro" id="IPR000182">
    <property type="entry name" value="GNAT_dom"/>
</dbReference>
<dbReference type="InterPro" id="IPR016181">
    <property type="entry name" value="Acyl_CoA_acyltransferase"/>
</dbReference>
<sequence length="148" mass="16756">MIGESYMSSNYTIELRIPTVLEYEKICSAVGWKEYMNFDVVEESLRNSLFGVVVRDHEEIVGMGRVVGDGQIYFYIQDIAVAPKHQGNGVGKLIMETIKGYLEEAAPDKSFVGLFASKGKENFYEQYGFHNHDGMTGMFGVIHNRKLQ</sequence>
<dbReference type="Gene3D" id="3.40.630.30">
    <property type="match status" value="1"/>
</dbReference>
<dbReference type="CDD" id="cd04301">
    <property type="entry name" value="NAT_SF"/>
    <property type="match status" value="1"/>
</dbReference>
<dbReference type="PANTHER" id="PTHR43233:SF1">
    <property type="entry name" value="FAMILY N-ACETYLTRANSFERASE, PUTATIVE (AFU_ORTHOLOGUE AFUA_6G03350)-RELATED"/>
    <property type="match status" value="1"/>
</dbReference>
<gene>
    <name evidence="2" type="ORF">PBLR_11439</name>
</gene>
<dbReference type="GO" id="GO:0016747">
    <property type="term" value="F:acyltransferase activity, transferring groups other than amino-acyl groups"/>
    <property type="evidence" value="ECO:0007669"/>
    <property type="project" value="InterPro"/>
</dbReference>
<reference evidence="3" key="1">
    <citation type="submission" date="2018-08" db="EMBL/GenBank/DDBJ databases">
        <authorList>
            <person name="Chevrot R."/>
        </authorList>
    </citation>
    <scope>NUCLEOTIDE SEQUENCE [LARGE SCALE GENOMIC DNA]</scope>
</reference>
<dbReference type="Proteomes" id="UP000304148">
    <property type="component" value="Chromosome"/>
</dbReference>
<keyword evidence="2" id="KW-0808">Transferase</keyword>
<feature type="domain" description="N-acetyltransferase" evidence="1">
    <location>
        <begin position="13"/>
        <end position="148"/>
    </location>
</feature>